<keyword evidence="1" id="KW-0472">Membrane</keyword>
<keyword evidence="1" id="KW-1133">Transmembrane helix</keyword>
<comment type="caution">
    <text evidence="2">The sequence shown here is derived from an EMBL/GenBank/DDBJ whole genome shotgun (WGS) entry which is preliminary data.</text>
</comment>
<reference evidence="2" key="1">
    <citation type="submission" date="2021-12" db="EMBL/GenBank/DDBJ databases">
        <authorList>
            <person name="Li Y."/>
        </authorList>
    </citation>
    <scope>NUCLEOTIDE SEQUENCE</scope>
    <source>
        <strain evidence="2">DKSPLA3</strain>
    </source>
</reference>
<sequence>MDGWLKALIATACVVIVLGGGYYAIKENANATARAAEEKERTIRNGCNAAKSNSSLTALQEYCRDKGY</sequence>
<dbReference type="AlphaFoldDB" id="A0A9X1T0M8"/>
<accession>A0A9X1T0M8</accession>
<keyword evidence="3" id="KW-1185">Reference proteome</keyword>
<proteinExistence type="predicted"/>
<name>A0A9X1T0M8_9HYPH</name>
<evidence type="ECO:0000256" key="1">
    <source>
        <dbReference type="SAM" id="Phobius"/>
    </source>
</evidence>
<keyword evidence="1" id="KW-0812">Transmembrane</keyword>
<gene>
    <name evidence="2" type="ORF">LRX75_11725</name>
</gene>
<protein>
    <submittedName>
        <fullName evidence="2">Uncharacterized protein</fullName>
    </submittedName>
</protein>
<feature type="transmembrane region" description="Helical" evidence="1">
    <location>
        <begin position="6"/>
        <end position="25"/>
    </location>
</feature>
<dbReference type="RefSeq" id="WP_231814574.1">
    <property type="nucleotide sequence ID" value="NZ_JAJOZR010000007.1"/>
</dbReference>
<evidence type="ECO:0000313" key="2">
    <source>
        <dbReference type="EMBL" id="MCD7109706.1"/>
    </source>
</evidence>
<dbReference type="Proteomes" id="UP001139089">
    <property type="component" value="Unassembled WGS sequence"/>
</dbReference>
<dbReference type="EMBL" id="JAJOZR010000007">
    <property type="protein sequence ID" value="MCD7109706.1"/>
    <property type="molecule type" value="Genomic_DNA"/>
</dbReference>
<evidence type="ECO:0000313" key="3">
    <source>
        <dbReference type="Proteomes" id="UP001139089"/>
    </source>
</evidence>
<organism evidence="2 3">
    <name type="scientific">Rhizobium quercicola</name>
    <dbReference type="NCBI Taxonomy" id="2901226"/>
    <lineage>
        <taxon>Bacteria</taxon>
        <taxon>Pseudomonadati</taxon>
        <taxon>Pseudomonadota</taxon>
        <taxon>Alphaproteobacteria</taxon>
        <taxon>Hyphomicrobiales</taxon>
        <taxon>Rhizobiaceae</taxon>
        <taxon>Rhizobium/Agrobacterium group</taxon>
        <taxon>Rhizobium</taxon>
    </lineage>
</organism>